<protein>
    <submittedName>
        <fullName evidence="3">Formyl-CoA transferase</fullName>
    </submittedName>
</protein>
<dbReference type="EMBL" id="VIWU01000001">
    <property type="protein sequence ID" value="TWF74659.1"/>
    <property type="molecule type" value="Genomic_DNA"/>
</dbReference>
<dbReference type="InterPro" id="IPR050483">
    <property type="entry name" value="CoA-transferase_III_domain"/>
</dbReference>
<dbReference type="SUPFAM" id="SSF89796">
    <property type="entry name" value="CoA-transferase family III (CaiB/BaiF)"/>
    <property type="match status" value="1"/>
</dbReference>
<feature type="region of interest" description="Disordered" evidence="2">
    <location>
        <begin position="395"/>
        <end position="418"/>
    </location>
</feature>
<name>A0A561SIE6_9PSEU</name>
<evidence type="ECO:0000313" key="4">
    <source>
        <dbReference type="Proteomes" id="UP000321261"/>
    </source>
</evidence>
<accession>A0A561SIE6</accession>
<dbReference type="Gene3D" id="3.30.1540.10">
    <property type="entry name" value="formyl-coa transferase, domain 3"/>
    <property type="match status" value="1"/>
</dbReference>
<evidence type="ECO:0000313" key="3">
    <source>
        <dbReference type="EMBL" id="TWF74659.1"/>
    </source>
</evidence>
<evidence type="ECO:0000256" key="1">
    <source>
        <dbReference type="ARBA" id="ARBA00022679"/>
    </source>
</evidence>
<dbReference type="GO" id="GO:0008410">
    <property type="term" value="F:CoA-transferase activity"/>
    <property type="evidence" value="ECO:0007669"/>
    <property type="project" value="TreeGrafter"/>
</dbReference>
<keyword evidence="1 3" id="KW-0808">Transferase</keyword>
<dbReference type="PANTHER" id="PTHR48207">
    <property type="entry name" value="SUCCINATE--HYDROXYMETHYLGLUTARATE COA-TRANSFERASE"/>
    <property type="match status" value="1"/>
</dbReference>
<dbReference type="Proteomes" id="UP000321261">
    <property type="component" value="Unassembled WGS sequence"/>
</dbReference>
<proteinExistence type="predicted"/>
<comment type="caution">
    <text evidence="3">The sequence shown here is derived from an EMBL/GenBank/DDBJ whole genome shotgun (WGS) entry which is preliminary data.</text>
</comment>
<dbReference type="AlphaFoldDB" id="A0A561SIE6"/>
<evidence type="ECO:0000256" key="2">
    <source>
        <dbReference type="SAM" id="MobiDB-lite"/>
    </source>
</evidence>
<reference evidence="3 4" key="1">
    <citation type="submission" date="2019-06" db="EMBL/GenBank/DDBJ databases">
        <title>Sequencing the genomes of 1000 actinobacteria strains.</title>
        <authorList>
            <person name="Klenk H.-P."/>
        </authorList>
    </citation>
    <scope>NUCLEOTIDE SEQUENCE [LARGE SCALE GENOMIC DNA]</scope>
    <source>
        <strain evidence="3 4">DSM 45671</strain>
    </source>
</reference>
<dbReference type="Pfam" id="PF02515">
    <property type="entry name" value="CoA_transf_3"/>
    <property type="match status" value="1"/>
</dbReference>
<organism evidence="3 4">
    <name type="scientific">Pseudonocardia hierapolitana</name>
    <dbReference type="NCBI Taxonomy" id="1128676"/>
    <lineage>
        <taxon>Bacteria</taxon>
        <taxon>Bacillati</taxon>
        <taxon>Actinomycetota</taxon>
        <taxon>Actinomycetes</taxon>
        <taxon>Pseudonocardiales</taxon>
        <taxon>Pseudonocardiaceae</taxon>
        <taxon>Pseudonocardia</taxon>
    </lineage>
</organism>
<sequence>MLDRAPTPPLTGITVLEIGAFMAAPFATMQLADLGATVLKIELPGSGDPVRATGPFVEGHSSPFARLNRNKRSVALDLKSDAGREAVLRLAASADVLVENLRPGAMRKLRLDYDSVRAIAPRLVYASASGWGQDGPLAALPGLDIMAQARGGLMSITGTPDGEPTKIGVPICDLVCALYVALAVTAALRERDRTGQGQYVDVSLYEAGVSFAVWEAGKYFATGEVGRPMGSAHQSTAPYQAVRTVDGHVTLGAVTPKTWEGLCEVLGLGALRADPRYADAFTRHAHRGALIAEIEDVTRGWTSADLVRALDEAGVPCAPIADYAEVFTDDHLHRRGYFWDAPHPVLGPVRQLGSPMRFSRTPAVRDAAGPLLGEGTTDALRAVGYSDSEIHQLAAQGTAALGDAPPDPSGTSEREDPA</sequence>
<dbReference type="InterPro" id="IPR003673">
    <property type="entry name" value="CoA-Trfase_fam_III"/>
</dbReference>
<keyword evidence="4" id="KW-1185">Reference proteome</keyword>
<dbReference type="Gene3D" id="3.40.50.10540">
    <property type="entry name" value="Crotonobetainyl-coa:carnitine coa-transferase, domain 1"/>
    <property type="match status" value="1"/>
</dbReference>
<dbReference type="InterPro" id="IPR023606">
    <property type="entry name" value="CoA-Trfase_III_dom_1_sf"/>
</dbReference>
<dbReference type="InterPro" id="IPR044855">
    <property type="entry name" value="CoA-Trfase_III_dom3_sf"/>
</dbReference>
<dbReference type="PANTHER" id="PTHR48207:SF3">
    <property type="entry name" value="SUCCINATE--HYDROXYMETHYLGLUTARATE COA-TRANSFERASE"/>
    <property type="match status" value="1"/>
</dbReference>
<dbReference type="RefSeq" id="WP_246170173.1">
    <property type="nucleotide sequence ID" value="NZ_VIWU01000001.1"/>
</dbReference>
<gene>
    <name evidence="3" type="ORF">FHX44_11540</name>
</gene>